<keyword evidence="9" id="KW-0472">Membrane</keyword>
<dbReference type="AlphaFoldDB" id="A0A2C9L6L1"/>
<keyword evidence="5 8" id="KW-0186">Copper</keyword>
<feature type="active site" description="Proton acceptor" evidence="6">
    <location>
        <position position="431"/>
    </location>
</feature>
<evidence type="ECO:0000313" key="12">
    <source>
        <dbReference type="EnsemblMetazoa" id="BGLB027660-PA"/>
    </source>
</evidence>
<dbReference type="FunFam" id="2.70.98.20:FF:000002">
    <property type="entry name" value="Amine oxidase"/>
    <property type="match status" value="1"/>
</dbReference>
<name>A0A2C9L6L1_BIOGL</name>
<dbReference type="Gene3D" id="2.70.98.20">
    <property type="entry name" value="Copper amine oxidase, catalytic domain"/>
    <property type="match status" value="1"/>
</dbReference>
<dbReference type="EC" id="1.4.3.-" evidence="8"/>
<dbReference type="STRING" id="6526.A0A2C9L6L1"/>
<dbReference type="EnsemblMetazoa" id="BGLB027660-RA">
    <property type="protein sequence ID" value="BGLB027660-PA"/>
    <property type="gene ID" value="BGLB027660"/>
</dbReference>
<comment type="similarity">
    <text evidence="1 8">Belongs to the copper/topaquinone oxidase family.</text>
</comment>
<dbReference type="SUPFAM" id="SSF54416">
    <property type="entry name" value="Amine oxidase N-terminal region"/>
    <property type="match status" value="2"/>
</dbReference>
<sequence length="829" mass="95004">MVYRSSRRPVQDENIYLTRFDKDLKTDVVSDKRHGTIHFWQICSVILVLICLGLTVAIVVLSTKDNIPDTPTCGTSKINRNFVDLSEPDKPGPFHDLTKSEMKKLREFLENDPNIHVEPAETTRMDQSALYVLDLYPAKKADVIRYLDNSGPQPIRQARAIVFRGDLSSPVVEEYICGPLPEVKKCSLLKSDKRRNPVEFALRPISLVENEAIVDVLLREIDRKVGFILKESYGTSFYNCSPEECLTMYTTPMGTNLVGDISMRRSWVWAVYPVEYYALHPLDFAALVNCDGSDPRKFSVDKIWYHGKMHESVDDFIAAYNSNKTGKTRVRQRFNSKDAFSSLHQRGDLLPDQPLRPPTLVEPDGIRYTLKGRKIEYLGWSFYFRLSALTGPSFWDIRYKGERIAYELSLSEFAVFYSAHNPMQRTTDFVDSGALIGFHAKSLVPGADCPETATFINQSFSGQVVSEPLEISRALCLFENNNGYPLRRHLSYTKGEGGFYGGMLDSVLTIRCAVTIINYDYILDLILHQNGVIESRVMSTGYILPSFYTSEERPYGFQTEENFFGPVHHHMFHFKVDLDISGVSNRYETLDVSVETVDLRSAKGTSYYQTRFDRNLKKTEKEALFKFNFDKPKYHVVHNEHVKTKFGELKGYRIALDGMSKQPLPENENNEGTIAWARHQMVVTKHNDEEPLSSSSYAMLDSLNPVVNFTKFYEDDENIVDEDLVFWITSGMHHITRSEDLPLTTTVGNHLTFFLLPFNYFKECPSVASRDHIRISHKNPKDQKEGVKVERNGNQFHTCSLPPVSKEYDDLVEENPDIILESRHVRGFF</sequence>
<gene>
    <name evidence="12" type="primary">106074955</name>
</gene>
<dbReference type="Proteomes" id="UP000076420">
    <property type="component" value="Unassembled WGS sequence"/>
</dbReference>
<feature type="active site" description="Schiff-base intermediate with substrate; via topaquinone" evidence="6">
    <location>
        <position position="519"/>
    </location>
</feature>
<protein>
    <recommendedName>
        <fullName evidence="8">Amine oxidase</fullName>
        <ecNumber evidence="8">1.4.3.-</ecNumber>
    </recommendedName>
</protein>
<evidence type="ECO:0000256" key="3">
    <source>
        <dbReference type="ARBA" id="ARBA00022772"/>
    </source>
</evidence>
<feature type="transmembrane region" description="Helical" evidence="9">
    <location>
        <begin position="39"/>
        <end position="61"/>
    </location>
</feature>
<dbReference type="VEuPathDB" id="VectorBase:BGLB027660"/>
<feature type="domain" description="Copper amine oxidase N2-terminal" evidence="11">
    <location>
        <begin position="101"/>
        <end position="183"/>
    </location>
</feature>
<dbReference type="Gene3D" id="3.10.450.40">
    <property type="match status" value="2"/>
</dbReference>
<dbReference type="PANTHER" id="PTHR10638:SF20">
    <property type="entry name" value="AMINE OXIDASE"/>
    <property type="match status" value="1"/>
</dbReference>
<dbReference type="InterPro" id="IPR049947">
    <property type="entry name" value="Cu_Am_Ox_Cu-bd"/>
</dbReference>
<accession>A0A2C9L6L1</accession>
<dbReference type="InterPro" id="IPR015800">
    <property type="entry name" value="Cu_amine_oxidase_N2"/>
</dbReference>
<evidence type="ECO:0000313" key="13">
    <source>
        <dbReference type="Proteomes" id="UP000076420"/>
    </source>
</evidence>
<evidence type="ECO:0000256" key="1">
    <source>
        <dbReference type="ARBA" id="ARBA00007983"/>
    </source>
</evidence>
<evidence type="ECO:0000256" key="5">
    <source>
        <dbReference type="ARBA" id="ARBA00023008"/>
    </source>
</evidence>
<dbReference type="KEGG" id="bgt:106074955"/>
<dbReference type="PROSITE" id="PS01165">
    <property type="entry name" value="COPPER_AMINE_OXID_2"/>
    <property type="match status" value="1"/>
</dbReference>
<keyword evidence="2 8" id="KW-0479">Metal-binding</keyword>
<keyword evidence="9" id="KW-0812">Transmembrane</keyword>
<evidence type="ECO:0000256" key="7">
    <source>
        <dbReference type="PIRSR" id="PIRSR600269-51"/>
    </source>
</evidence>
<dbReference type="InterPro" id="IPR015798">
    <property type="entry name" value="Cu_amine_oxidase_C"/>
</dbReference>
<evidence type="ECO:0000256" key="2">
    <source>
        <dbReference type="ARBA" id="ARBA00022723"/>
    </source>
</evidence>
<organism evidence="12 13">
    <name type="scientific">Biomphalaria glabrata</name>
    <name type="common">Bloodfluke planorb</name>
    <name type="synonym">Freshwater snail</name>
    <dbReference type="NCBI Taxonomy" id="6526"/>
    <lineage>
        <taxon>Eukaryota</taxon>
        <taxon>Metazoa</taxon>
        <taxon>Spiralia</taxon>
        <taxon>Lophotrochozoa</taxon>
        <taxon>Mollusca</taxon>
        <taxon>Gastropoda</taxon>
        <taxon>Heterobranchia</taxon>
        <taxon>Euthyneura</taxon>
        <taxon>Panpulmonata</taxon>
        <taxon>Hygrophila</taxon>
        <taxon>Lymnaeoidea</taxon>
        <taxon>Planorbidae</taxon>
        <taxon>Biomphalaria</taxon>
    </lineage>
</organism>
<dbReference type="Pfam" id="PF01179">
    <property type="entry name" value="Cu_amine_oxid"/>
    <property type="match status" value="1"/>
</dbReference>
<proteinExistence type="inferred from homology"/>
<dbReference type="PANTHER" id="PTHR10638">
    <property type="entry name" value="COPPER AMINE OXIDASE"/>
    <property type="match status" value="1"/>
</dbReference>
<dbReference type="SUPFAM" id="SSF49998">
    <property type="entry name" value="Amine oxidase catalytic domain"/>
    <property type="match status" value="1"/>
</dbReference>
<keyword evidence="4 8" id="KW-0560">Oxidoreductase</keyword>
<feature type="domain" description="Copper amine oxidase catalytic" evidence="10">
    <location>
        <begin position="359"/>
        <end position="766"/>
    </location>
</feature>
<keyword evidence="3 6" id="KW-0801">TPQ</keyword>
<evidence type="ECO:0000256" key="8">
    <source>
        <dbReference type="RuleBase" id="RU000672"/>
    </source>
</evidence>
<evidence type="ECO:0000259" key="11">
    <source>
        <dbReference type="Pfam" id="PF02727"/>
    </source>
</evidence>
<comment type="cofactor">
    <cofactor evidence="8">
        <name>Cu cation</name>
        <dbReference type="ChEBI" id="CHEBI:23378"/>
    </cofactor>
    <text evidence="8">Contains 1 topaquinone per subunit.</text>
</comment>
<dbReference type="InterPro" id="IPR016182">
    <property type="entry name" value="Cu_amine_oxidase_N-reg"/>
</dbReference>
<evidence type="ECO:0000256" key="6">
    <source>
        <dbReference type="PIRSR" id="PIRSR600269-50"/>
    </source>
</evidence>
<dbReference type="PRINTS" id="PR00766">
    <property type="entry name" value="CUDAOXIDASE"/>
</dbReference>
<evidence type="ECO:0000256" key="9">
    <source>
        <dbReference type="SAM" id="Phobius"/>
    </source>
</evidence>
<dbReference type="VEuPathDB" id="VectorBase:BGLAX_047225"/>
<dbReference type="InterPro" id="IPR000269">
    <property type="entry name" value="Cu_amine_oxidase"/>
</dbReference>
<evidence type="ECO:0000259" key="10">
    <source>
        <dbReference type="Pfam" id="PF01179"/>
    </source>
</evidence>
<dbReference type="GO" id="GO:0008131">
    <property type="term" value="F:primary methylamine oxidase activity"/>
    <property type="evidence" value="ECO:0007669"/>
    <property type="project" value="InterPro"/>
</dbReference>
<dbReference type="GO" id="GO:0005886">
    <property type="term" value="C:plasma membrane"/>
    <property type="evidence" value="ECO:0007669"/>
    <property type="project" value="TreeGrafter"/>
</dbReference>
<dbReference type="GO" id="GO:0005507">
    <property type="term" value="F:copper ion binding"/>
    <property type="evidence" value="ECO:0007669"/>
    <property type="project" value="InterPro"/>
</dbReference>
<keyword evidence="9" id="KW-1133">Transmembrane helix</keyword>
<dbReference type="Pfam" id="PF02727">
    <property type="entry name" value="Cu_amine_oxidN2"/>
    <property type="match status" value="1"/>
</dbReference>
<dbReference type="InterPro" id="IPR036460">
    <property type="entry name" value="Cu_amine_oxidase_C_sf"/>
</dbReference>
<dbReference type="GO" id="GO:0009308">
    <property type="term" value="P:amine metabolic process"/>
    <property type="evidence" value="ECO:0007669"/>
    <property type="project" value="UniProtKB-UniRule"/>
</dbReference>
<dbReference type="OrthoDB" id="5379943at2759"/>
<reference evidence="12" key="1">
    <citation type="submission" date="2020-05" db="UniProtKB">
        <authorList>
            <consortium name="EnsemblMetazoa"/>
        </authorList>
    </citation>
    <scope>IDENTIFICATION</scope>
    <source>
        <strain evidence="12">BB02</strain>
    </source>
</reference>
<feature type="modified residue" description="2',4',5'-topaquinone" evidence="7">
    <location>
        <position position="519"/>
    </location>
</feature>
<evidence type="ECO:0000256" key="4">
    <source>
        <dbReference type="ARBA" id="ARBA00023002"/>
    </source>
</evidence>
<comment type="PTM">
    <text evidence="7 8">Topaquinone (TPQ) is generated by copper-dependent autoxidation of a specific tyrosyl residue.</text>
</comment>
<dbReference type="RefSeq" id="XP_013091312.2">
    <property type="nucleotide sequence ID" value="XM_013235858.2"/>
</dbReference>
<dbReference type="GO" id="GO:0048038">
    <property type="term" value="F:quinone binding"/>
    <property type="evidence" value="ECO:0007669"/>
    <property type="project" value="InterPro"/>
</dbReference>